<feature type="compositionally biased region" description="Acidic residues" evidence="2">
    <location>
        <begin position="93"/>
        <end position="109"/>
    </location>
</feature>
<feature type="compositionally biased region" description="Basic and acidic residues" evidence="2">
    <location>
        <begin position="575"/>
        <end position="601"/>
    </location>
</feature>
<feature type="compositionally biased region" description="Low complexity" evidence="2">
    <location>
        <begin position="801"/>
        <end position="825"/>
    </location>
</feature>
<feature type="compositionally biased region" description="Polar residues" evidence="2">
    <location>
        <begin position="603"/>
        <end position="618"/>
    </location>
</feature>
<dbReference type="EMBL" id="LXTC01000006">
    <property type="protein sequence ID" value="OBA19622.1"/>
    <property type="molecule type" value="Genomic_DNA"/>
</dbReference>
<feature type="region of interest" description="Disordered" evidence="2">
    <location>
        <begin position="1"/>
        <end position="21"/>
    </location>
</feature>
<organism evidence="4 5">
    <name type="scientific">Metschnikowia bicuspidata var. bicuspidata NRRL YB-4993</name>
    <dbReference type="NCBI Taxonomy" id="869754"/>
    <lineage>
        <taxon>Eukaryota</taxon>
        <taxon>Fungi</taxon>
        <taxon>Dikarya</taxon>
        <taxon>Ascomycota</taxon>
        <taxon>Saccharomycotina</taxon>
        <taxon>Pichiomycetes</taxon>
        <taxon>Metschnikowiaceae</taxon>
        <taxon>Metschnikowia</taxon>
    </lineage>
</organism>
<feature type="region of interest" description="Disordered" evidence="2">
    <location>
        <begin position="264"/>
        <end position="302"/>
    </location>
</feature>
<dbReference type="InterPro" id="IPR012677">
    <property type="entry name" value="Nucleotide-bd_a/b_plait_sf"/>
</dbReference>
<evidence type="ECO:0000259" key="3">
    <source>
        <dbReference type="PROSITE" id="PS50102"/>
    </source>
</evidence>
<feature type="domain" description="RRM" evidence="3">
    <location>
        <begin position="335"/>
        <end position="406"/>
    </location>
</feature>
<dbReference type="Gene3D" id="3.30.70.330">
    <property type="match status" value="1"/>
</dbReference>
<feature type="compositionally biased region" description="Basic and acidic residues" evidence="2">
    <location>
        <begin position="418"/>
        <end position="440"/>
    </location>
</feature>
<dbReference type="Pfam" id="PF00076">
    <property type="entry name" value="RRM_1"/>
    <property type="match status" value="1"/>
</dbReference>
<protein>
    <recommendedName>
        <fullName evidence="3">RRM domain-containing protein</fullName>
    </recommendedName>
</protein>
<dbReference type="AlphaFoldDB" id="A0A1A0H6T5"/>
<dbReference type="GO" id="GO:0003723">
    <property type="term" value="F:RNA binding"/>
    <property type="evidence" value="ECO:0007669"/>
    <property type="project" value="UniProtKB-UniRule"/>
</dbReference>
<name>A0A1A0H6T5_9ASCO</name>
<dbReference type="Proteomes" id="UP000092555">
    <property type="component" value="Unassembled WGS sequence"/>
</dbReference>
<dbReference type="InterPro" id="IPR052600">
    <property type="entry name" value="Nuc_rcpt_coact/corep"/>
</dbReference>
<feature type="compositionally biased region" description="Polar residues" evidence="2">
    <location>
        <begin position="264"/>
        <end position="289"/>
    </location>
</feature>
<dbReference type="InterPro" id="IPR000504">
    <property type="entry name" value="RRM_dom"/>
</dbReference>
<dbReference type="OrthoDB" id="10044938at2759"/>
<feature type="region of interest" description="Disordered" evidence="2">
    <location>
        <begin position="542"/>
        <end position="707"/>
    </location>
</feature>
<sequence>MASEPIVDDIALNKATPDHDIHTADDANEVAETLARLGSSSADEHVTNNSALEVNDDEDDYDPESALAVTEPVEALPTGSETVGADLSSTPDSETESNYEPELPLETEDPITTAQESSEEHAKSHADNDNENTESNSPDSEITDALVQSTSEVNSGNDKSQSCGDSATKEKDSPASDSDDDYDPEKGLLPGSPADRAPCLPPKPTEQPEQAEHVPIANLKEAYDAVMQSEVVRLELFSQLSKEKQMEVIQELLREKHIALPGTQSIREINEPQNSSNLTVSSTGQMSSQRDSDNSKDSRPDIMLPMTDQEIQAYEQFLVTESEFLNSKEELPEDSRLFVGNLATNLVKKEDLFRIFSRYGELVEISLKTGYGFAQFKTPEACAACKNGETGKPLHNRLMRLDSSHKRKNAQGPTETGGRGRERSANDDSEGSDSKRARVNVEDVHVVSTEKSSDVLVNTFEQALQKDHLTHKLKQIGNEDPSEEIRDAAYLGVLGACVVKDTKVDLQIFEETGDGGVKFDEYLDIEPSAACELIAGAKRSRVQRRETMARLSSSKRTDRSQRFRQSAKNANAGFQDDRRRNFPERPPRFHQNERDGRDIHGWQRNNGHQGQSRSNWDQNMPRDNGYNSFSGNSGNFYQGRGSGYGSGLNYQQPGYDNGQFGPDRFRLNGRNQNQGYNHNGYHSNRGHPDNQHQNFGGPSQGGPMHYSGLMAQQYSSSQPAPADPALVQTLQNLDPTTMRSVVALLQQQNGPPAPQPGAPSFQAPPAYQNSAQTSTYQQSSPSAQVNSLLAQIQSQPPPLATPFQTTYPQQPQQPYSSASQQQGQPNQALMDMLSRLEGQ</sequence>
<reference evidence="4 5" key="1">
    <citation type="submission" date="2016-05" db="EMBL/GenBank/DDBJ databases">
        <title>Comparative genomics of biotechnologically important yeasts.</title>
        <authorList>
            <consortium name="DOE Joint Genome Institute"/>
            <person name="Riley R."/>
            <person name="Haridas S."/>
            <person name="Wolfe K.H."/>
            <person name="Lopes M.R."/>
            <person name="Hittinger C.T."/>
            <person name="Goker M."/>
            <person name="Salamov A."/>
            <person name="Wisecaver J."/>
            <person name="Long T.M."/>
            <person name="Aerts A.L."/>
            <person name="Barry K."/>
            <person name="Choi C."/>
            <person name="Clum A."/>
            <person name="Coughlan A.Y."/>
            <person name="Deshpande S."/>
            <person name="Douglass A.P."/>
            <person name="Hanson S.J."/>
            <person name="Klenk H.-P."/>
            <person name="LaButti K."/>
            <person name="Lapidus A."/>
            <person name="Lindquist E."/>
            <person name="Lipzen A."/>
            <person name="Meier-kolthoff J.P."/>
            <person name="Ohm R.A."/>
            <person name="Otillar R.P."/>
            <person name="Pangilinan J."/>
            <person name="Peng Y."/>
            <person name="Rokas A."/>
            <person name="Rosa C.A."/>
            <person name="Scheuner C."/>
            <person name="Sibirny A.A."/>
            <person name="Slot J.C."/>
            <person name="Stielow J.B."/>
            <person name="Sun H."/>
            <person name="Kurtzman C.P."/>
            <person name="Blackwell M."/>
            <person name="Grigoriev I.V."/>
            <person name="Jeffries T.W."/>
        </authorList>
    </citation>
    <scope>NUCLEOTIDE SEQUENCE [LARGE SCALE GENOMIC DNA]</scope>
    <source>
        <strain evidence="4 5">NRRL YB-4993</strain>
    </source>
</reference>
<dbReference type="SMART" id="SM00360">
    <property type="entry name" value="RRM"/>
    <property type="match status" value="1"/>
</dbReference>
<evidence type="ECO:0000256" key="1">
    <source>
        <dbReference type="PROSITE-ProRule" id="PRU00176"/>
    </source>
</evidence>
<feature type="compositionally biased region" description="Basic and acidic residues" evidence="2">
    <location>
        <begin position="118"/>
        <end position="128"/>
    </location>
</feature>
<comment type="caution">
    <text evidence="4">The sequence shown here is derived from an EMBL/GenBank/DDBJ whole genome shotgun (WGS) entry which is preliminary data.</text>
</comment>
<feature type="region of interest" description="Disordered" evidence="2">
    <location>
        <begin position="748"/>
        <end position="839"/>
    </location>
</feature>
<evidence type="ECO:0000313" key="5">
    <source>
        <dbReference type="Proteomes" id="UP000092555"/>
    </source>
</evidence>
<feature type="compositionally biased region" description="Basic and acidic residues" evidence="2">
    <location>
        <begin position="290"/>
        <end position="300"/>
    </location>
</feature>
<dbReference type="PANTHER" id="PTHR23295">
    <property type="entry name" value="NUCLEAR RECEPTOR COACTIVATOR 5-RELATED"/>
    <property type="match status" value="1"/>
</dbReference>
<feature type="compositionally biased region" description="Low complexity" evidence="2">
    <location>
        <begin position="624"/>
        <end position="637"/>
    </location>
</feature>
<dbReference type="GeneID" id="30027322"/>
<dbReference type="STRING" id="869754.A0A1A0H6T5"/>
<dbReference type="PROSITE" id="PS50102">
    <property type="entry name" value="RRM"/>
    <property type="match status" value="1"/>
</dbReference>
<feature type="compositionally biased region" description="Polar residues" evidence="2">
    <location>
        <begin position="669"/>
        <end position="682"/>
    </location>
</feature>
<feature type="region of interest" description="Disordered" evidence="2">
    <location>
        <begin position="386"/>
        <end position="440"/>
    </location>
</feature>
<dbReference type="InterPro" id="IPR035979">
    <property type="entry name" value="RBD_domain_sf"/>
</dbReference>
<feature type="compositionally biased region" description="Acidic residues" evidence="2">
    <location>
        <begin position="54"/>
        <end position="63"/>
    </location>
</feature>
<feature type="region of interest" description="Disordered" evidence="2">
    <location>
        <begin position="38"/>
        <end position="211"/>
    </location>
</feature>
<dbReference type="RefSeq" id="XP_018710150.1">
    <property type="nucleotide sequence ID" value="XM_018854346.1"/>
</dbReference>
<keyword evidence="5" id="KW-1185">Reference proteome</keyword>
<dbReference type="SUPFAM" id="SSF54928">
    <property type="entry name" value="RNA-binding domain, RBD"/>
    <property type="match status" value="1"/>
</dbReference>
<evidence type="ECO:0000256" key="2">
    <source>
        <dbReference type="SAM" id="MobiDB-lite"/>
    </source>
</evidence>
<keyword evidence="1" id="KW-0694">RNA-binding</keyword>
<accession>A0A1A0H6T5</accession>
<dbReference type="PANTHER" id="PTHR23295:SF6">
    <property type="entry name" value="NEOSIN, ISOFORM A"/>
    <property type="match status" value="1"/>
</dbReference>
<evidence type="ECO:0000313" key="4">
    <source>
        <dbReference type="EMBL" id="OBA19622.1"/>
    </source>
</evidence>
<feature type="compositionally biased region" description="Polar residues" evidence="2">
    <location>
        <begin position="767"/>
        <end position="794"/>
    </location>
</feature>
<feature type="compositionally biased region" description="Polar residues" evidence="2">
    <location>
        <begin position="133"/>
        <end position="165"/>
    </location>
</feature>
<proteinExistence type="predicted"/>
<gene>
    <name evidence="4" type="ORF">METBIDRAFT_13368</name>
</gene>